<evidence type="ECO:0000256" key="3">
    <source>
        <dbReference type="SAM" id="SignalP"/>
    </source>
</evidence>
<protein>
    <submittedName>
        <fullName evidence="4">Uncharacterized protein</fullName>
    </submittedName>
</protein>
<accession>A0A7J6LIT1</accession>
<comment type="caution">
    <text evidence="4">The sequence shown here is derived from an EMBL/GenBank/DDBJ whole genome shotgun (WGS) entry which is preliminary data.</text>
</comment>
<organism evidence="4 5">
    <name type="scientific">Perkinsus chesapeaki</name>
    <name type="common">Clam parasite</name>
    <name type="synonym">Perkinsus andrewsi</name>
    <dbReference type="NCBI Taxonomy" id="330153"/>
    <lineage>
        <taxon>Eukaryota</taxon>
        <taxon>Sar</taxon>
        <taxon>Alveolata</taxon>
        <taxon>Perkinsozoa</taxon>
        <taxon>Perkinsea</taxon>
        <taxon>Perkinsida</taxon>
        <taxon>Perkinsidae</taxon>
        <taxon>Perkinsus</taxon>
    </lineage>
</organism>
<feature type="compositionally biased region" description="Pro residues" evidence="1">
    <location>
        <begin position="1163"/>
        <end position="1175"/>
    </location>
</feature>
<gene>
    <name evidence="4" type="ORF">FOL47_007686</name>
</gene>
<dbReference type="OrthoDB" id="440187at2759"/>
<feature type="chain" id="PRO_5029843482" evidence="3">
    <location>
        <begin position="23"/>
        <end position="1230"/>
    </location>
</feature>
<keyword evidence="5" id="KW-1185">Reference proteome</keyword>
<feature type="signal peptide" evidence="3">
    <location>
        <begin position="1"/>
        <end position="22"/>
    </location>
</feature>
<evidence type="ECO:0000256" key="2">
    <source>
        <dbReference type="SAM" id="Phobius"/>
    </source>
</evidence>
<evidence type="ECO:0000313" key="4">
    <source>
        <dbReference type="EMBL" id="KAF4659189.1"/>
    </source>
</evidence>
<feature type="region of interest" description="Disordered" evidence="1">
    <location>
        <begin position="1154"/>
        <end position="1199"/>
    </location>
</feature>
<dbReference type="Proteomes" id="UP000591131">
    <property type="component" value="Unassembled WGS sequence"/>
</dbReference>
<evidence type="ECO:0000256" key="1">
    <source>
        <dbReference type="SAM" id="MobiDB-lite"/>
    </source>
</evidence>
<keyword evidence="2" id="KW-1133">Transmembrane helix</keyword>
<feature type="transmembrane region" description="Helical" evidence="2">
    <location>
        <begin position="1209"/>
        <end position="1227"/>
    </location>
</feature>
<evidence type="ECO:0000313" key="5">
    <source>
        <dbReference type="Proteomes" id="UP000591131"/>
    </source>
</evidence>
<dbReference type="AlphaFoldDB" id="A0A7J6LIT1"/>
<keyword evidence="3" id="KW-0732">Signal</keyword>
<keyword evidence="2" id="KW-0472">Membrane</keyword>
<name>A0A7J6LIT1_PERCH</name>
<keyword evidence="2" id="KW-0812">Transmembrane</keyword>
<reference evidence="4 5" key="1">
    <citation type="submission" date="2020-04" db="EMBL/GenBank/DDBJ databases">
        <title>Perkinsus chesapeaki whole genome sequence.</title>
        <authorList>
            <person name="Bogema D.R."/>
        </authorList>
    </citation>
    <scope>NUCLEOTIDE SEQUENCE [LARGE SCALE GENOMIC DNA]</scope>
    <source>
        <strain evidence="4">ATCC PRA-425</strain>
    </source>
</reference>
<proteinExistence type="predicted"/>
<dbReference type="EMBL" id="JAAPAO010000463">
    <property type="protein sequence ID" value="KAF4659189.1"/>
    <property type="molecule type" value="Genomic_DNA"/>
</dbReference>
<sequence length="1230" mass="136369">MNLLPIPLKLIYLLCHHLLVGGGYDLNDHSCFNSTLEAFDYNQVDAESVNYFTEELVIGNVERCHIARLSAAVRVAIWKVRQLAFTCFIPTFPRISRCPVDVDESFTDMPQVGSLLDEAFISSVTASPEPGRSGVYSGFRVHLFLKGATQWRIFSLLYQLRAEFAGLQEALAYSYGADVIDLVMLVAGPSMARHHSEVVGQCDGFVLKDKWEHLRRSTVEAAEFVSNLLNSSSSWSRELEFSHRSAVLDVIYRGAFAAAARLADSIFVEFGDGPGHEASYKECLLGTVAMNLLRSVPFAVLDKEAWLERFLVAAMAMQTQTSLVASLADSRFWPSFEFWHLLVALRTAQDVPGSAAPPNPRLISFFAAPFDEDMVSLPGPTELFEQAYLRVHGPQGTERLSSGERLDVMDAVQTIASVTAGMPEDSLVYVTIGYGSYLKKVIPRWLQLTPEKHPLLVYTVGSDAARECRQLQAGGLGVTCLGAPEGLTHQTAKYTILSFLCSCGVPSVYLDLNQALLRDPSPSLAPIRDYDMAFSSYLFSDSLNPSVIYSRPSKLTCQAHRDMLRWLWESPFADDREGWNAIAGHTPRDQFIKNYRDGQVLSFASHRKGPGFNFTTLDSRREFASGDGWITFDSDDRNTGIRNDDMPPATVTSTGDLVAISFWSMDDPRHGVTEDTLFDTFYGGGSECAKGEAGRSFFAATKSVSVSVQVPKWVEDNETAEELSRSKLVSVSYAEGCCEQSKERNRQSALGNGIDEVRMYNGSMLDPEWRQRNSAILSLPRGAGYWLWKPFVILDTLLDDSLPWFSSVVLYLDAGNHYTANPRSVVGRALLHTDVAAPLLKCCLESDWAKRDAIRLLAPAEPPAASFTARPRSRHQFSGRRKTPVAVDFVKRWLRACEDYRVVTDYENEEGYRNYPTFTRHVHDQAAFSILFKLGGFTAFDLDDAHRVHGVGRTSREWPKYTGADRLRRLSKDSLSSLPSTEERVYSIVTQSDAIKGFKNYIVKGEYLPCDYQGCLMYACGYCKKTSGMLATTSFTCPSVKLVRDDHQRTIMQTHAGDFCDLAPKEKIDHFEDRTCPAILGLGKGVPPAQAYSEQLIRVKPYKGANPRVTAQFAAKKEEDITGRLPVLKDGTVDCTHLLLHFEAGQPPPVPINPLWSPGGEAFPPPPADGSPPTPQTVYANGQPAAPGGGQLDANHPLAQGPMNLSRSYTFSLHYVVFIMSTMLLFLSTS</sequence>